<keyword evidence="2" id="KW-1185">Reference proteome</keyword>
<evidence type="ECO:0000313" key="2">
    <source>
        <dbReference type="Proteomes" id="UP001434883"/>
    </source>
</evidence>
<dbReference type="Proteomes" id="UP001434883">
    <property type="component" value="Unassembled WGS sequence"/>
</dbReference>
<dbReference type="EMBL" id="JAHRIN010065007">
    <property type="protein sequence ID" value="MEQ2214002.1"/>
    <property type="molecule type" value="Genomic_DNA"/>
</dbReference>
<protein>
    <submittedName>
        <fullName evidence="1">Uncharacterized protein</fullName>
    </submittedName>
</protein>
<comment type="caution">
    <text evidence="1">The sequence shown here is derived from an EMBL/GenBank/DDBJ whole genome shotgun (WGS) entry which is preliminary data.</text>
</comment>
<sequence>MYSLMVISRNNKFNGNSSFSDVGERLFIQGSYPNRLGKYFVGDIELINQVFINKVLLTTRIHKSLNQKRFLSKITDALRPCPNTCTSTLTCTCTNYTLHRGA</sequence>
<name>A0ABV0S294_9TELE</name>
<gene>
    <name evidence="1" type="ORF">XENOCAPTIV_025545</name>
</gene>
<evidence type="ECO:0000313" key="1">
    <source>
        <dbReference type="EMBL" id="MEQ2214002.1"/>
    </source>
</evidence>
<accession>A0ABV0S294</accession>
<organism evidence="1 2">
    <name type="scientific">Xenoophorus captivus</name>
    <dbReference type="NCBI Taxonomy" id="1517983"/>
    <lineage>
        <taxon>Eukaryota</taxon>
        <taxon>Metazoa</taxon>
        <taxon>Chordata</taxon>
        <taxon>Craniata</taxon>
        <taxon>Vertebrata</taxon>
        <taxon>Euteleostomi</taxon>
        <taxon>Actinopterygii</taxon>
        <taxon>Neopterygii</taxon>
        <taxon>Teleostei</taxon>
        <taxon>Neoteleostei</taxon>
        <taxon>Acanthomorphata</taxon>
        <taxon>Ovalentaria</taxon>
        <taxon>Atherinomorphae</taxon>
        <taxon>Cyprinodontiformes</taxon>
        <taxon>Goodeidae</taxon>
        <taxon>Xenoophorus</taxon>
    </lineage>
</organism>
<reference evidence="1 2" key="1">
    <citation type="submission" date="2021-06" db="EMBL/GenBank/DDBJ databases">
        <authorList>
            <person name="Palmer J.M."/>
        </authorList>
    </citation>
    <scope>NUCLEOTIDE SEQUENCE [LARGE SCALE GENOMIC DNA]</scope>
    <source>
        <strain evidence="1 2">XC_2019</strain>
        <tissue evidence="1">Muscle</tissue>
    </source>
</reference>
<proteinExistence type="predicted"/>